<dbReference type="PROSITE" id="PS51819">
    <property type="entry name" value="VOC"/>
    <property type="match status" value="1"/>
</dbReference>
<dbReference type="SUPFAM" id="SSF54593">
    <property type="entry name" value="Glyoxalase/Bleomycin resistance protein/Dihydroxybiphenyl dioxygenase"/>
    <property type="match status" value="1"/>
</dbReference>
<keyword evidence="3" id="KW-1185">Reference proteome</keyword>
<name>A0ABP5DK56_9ACTN</name>
<evidence type="ECO:0000313" key="2">
    <source>
        <dbReference type="EMBL" id="GAA1981764.1"/>
    </source>
</evidence>
<accession>A0ABP5DK56</accession>
<reference evidence="3" key="1">
    <citation type="journal article" date="2019" name="Int. J. Syst. Evol. Microbiol.">
        <title>The Global Catalogue of Microorganisms (GCM) 10K type strain sequencing project: providing services to taxonomists for standard genome sequencing and annotation.</title>
        <authorList>
            <consortium name="The Broad Institute Genomics Platform"/>
            <consortium name="The Broad Institute Genome Sequencing Center for Infectious Disease"/>
            <person name="Wu L."/>
            <person name="Ma J."/>
        </authorList>
    </citation>
    <scope>NUCLEOTIDE SEQUENCE [LARGE SCALE GENOMIC DNA]</scope>
    <source>
        <strain evidence="3">JCM 16013</strain>
    </source>
</reference>
<dbReference type="Gene3D" id="3.10.180.10">
    <property type="entry name" value="2,3-Dihydroxybiphenyl 1,2-Dioxygenase, domain 1"/>
    <property type="match status" value="1"/>
</dbReference>
<protein>
    <submittedName>
        <fullName evidence="2">Glyoxalase</fullName>
    </submittedName>
</protein>
<dbReference type="InterPro" id="IPR004360">
    <property type="entry name" value="Glyas_Fos-R_dOase_dom"/>
</dbReference>
<dbReference type="InterPro" id="IPR029068">
    <property type="entry name" value="Glyas_Bleomycin-R_OHBP_Dase"/>
</dbReference>
<evidence type="ECO:0000313" key="3">
    <source>
        <dbReference type="Proteomes" id="UP001499854"/>
    </source>
</evidence>
<dbReference type="Proteomes" id="UP001499854">
    <property type="component" value="Unassembled WGS sequence"/>
</dbReference>
<organism evidence="2 3">
    <name type="scientific">Catenulispora subtropica</name>
    <dbReference type="NCBI Taxonomy" id="450798"/>
    <lineage>
        <taxon>Bacteria</taxon>
        <taxon>Bacillati</taxon>
        <taxon>Actinomycetota</taxon>
        <taxon>Actinomycetes</taxon>
        <taxon>Catenulisporales</taxon>
        <taxon>Catenulisporaceae</taxon>
        <taxon>Catenulispora</taxon>
    </lineage>
</organism>
<comment type="caution">
    <text evidence="2">The sequence shown here is derived from an EMBL/GenBank/DDBJ whole genome shotgun (WGS) entry which is preliminary data.</text>
</comment>
<evidence type="ECO:0000259" key="1">
    <source>
        <dbReference type="PROSITE" id="PS51819"/>
    </source>
</evidence>
<proteinExistence type="predicted"/>
<sequence length="217" mass="23249">MVGEYRPTVTAAKELTMVDFKIEIVVVPVSDVDRAKEFYTRIGFREDVDYSGPGGFRVVHLTPPGSTASIIIGSGVTDAAPGSERGVHLVVDDVVAARAELAAAGAEVSEVFHDAGGVFHHAGTVDRVAGPHPARQSYGSFASFADPDGNTFVLQEVTTRRPGRISHVVYRSAAEVEQALRNAAAAHAEHERELGRRDEDWPSWYAEHMARAAGLGS</sequence>
<gene>
    <name evidence="2" type="ORF">GCM10009838_48830</name>
</gene>
<dbReference type="EMBL" id="BAAAQM010000029">
    <property type="protein sequence ID" value="GAA1981764.1"/>
    <property type="molecule type" value="Genomic_DNA"/>
</dbReference>
<feature type="domain" description="VOC" evidence="1">
    <location>
        <begin position="21"/>
        <end position="157"/>
    </location>
</feature>
<dbReference type="InterPro" id="IPR037523">
    <property type="entry name" value="VOC_core"/>
</dbReference>
<dbReference type="Pfam" id="PF00903">
    <property type="entry name" value="Glyoxalase"/>
    <property type="match status" value="1"/>
</dbReference>